<dbReference type="GO" id="GO:0005737">
    <property type="term" value="C:cytoplasm"/>
    <property type="evidence" value="ECO:0007669"/>
    <property type="project" value="UniProtKB-SubCell"/>
</dbReference>
<dbReference type="EC" id="2.3.2.6" evidence="10 15"/>
<reference evidence="16 18" key="1">
    <citation type="journal article" date="2016" name="Int. J. Mol. Sci.">
        <title>Comparative genomics of the extreme acidophile Acidithiobacillus thiooxidans reveals intraspecific divergence and niche adaptation.</title>
        <authorList>
            <person name="Zhang X."/>
            <person name="Feng X."/>
            <person name="Tao J."/>
            <person name="Ma L."/>
            <person name="Xiao Y."/>
            <person name="Liang Y."/>
            <person name="Liu X."/>
            <person name="Yin H."/>
        </authorList>
    </citation>
    <scope>NUCLEOTIDE SEQUENCE [LARGE SCALE GENOMIC DNA]</scope>
    <source>
        <strain evidence="16 18">A02</strain>
        <strain evidence="17">DXS-W</strain>
    </source>
</reference>
<evidence type="ECO:0000256" key="6">
    <source>
        <dbReference type="ARBA" id="ARBA00050652"/>
    </source>
</evidence>
<keyword evidence="4 15" id="KW-0012">Acyltransferase</keyword>
<dbReference type="Proteomes" id="UP000095008">
    <property type="component" value="Unassembled WGS sequence"/>
</dbReference>
<dbReference type="InterPro" id="IPR042221">
    <property type="entry name" value="Leu/Phe-tRNA_Trfase_N"/>
</dbReference>
<dbReference type="Gene3D" id="3.40.630.70">
    <property type="entry name" value="Leucyl/phenylalanyl-tRNA-protein transferase, C-terminal domain"/>
    <property type="match status" value="1"/>
</dbReference>
<comment type="similarity">
    <text evidence="9 15">Belongs to the L/F-transferase family.</text>
</comment>
<comment type="catalytic activity">
    <reaction evidence="6 15">
        <text>N-terminal L-arginyl-[protein] + L-leucyl-tRNA(Leu) = N-terminal L-leucyl-L-arginyl-[protein] + tRNA(Leu) + H(+)</text>
        <dbReference type="Rhea" id="RHEA:50416"/>
        <dbReference type="Rhea" id="RHEA-COMP:9613"/>
        <dbReference type="Rhea" id="RHEA-COMP:9622"/>
        <dbReference type="Rhea" id="RHEA-COMP:12672"/>
        <dbReference type="Rhea" id="RHEA-COMP:12673"/>
        <dbReference type="ChEBI" id="CHEBI:15378"/>
        <dbReference type="ChEBI" id="CHEBI:64719"/>
        <dbReference type="ChEBI" id="CHEBI:78442"/>
        <dbReference type="ChEBI" id="CHEBI:78494"/>
        <dbReference type="ChEBI" id="CHEBI:133044"/>
        <dbReference type="EC" id="2.3.2.6"/>
    </reaction>
</comment>
<evidence type="ECO:0000313" key="19">
    <source>
        <dbReference type="Proteomes" id="UP000095008"/>
    </source>
</evidence>
<evidence type="ECO:0000256" key="2">
    <source>
        <dbReference type="ARBA" id="ARBA00022490"/>
    </source>
</evidence>
<comment type="catalytic activity">
    <reaction evidence="7 15">
        <text>N-terminal L-lysyl-[protein] + L-leucyl-tRNA(Leu) = N-terminal L-leucyl-L-lysyl-[protein] + tRNA(Leu) + H(+)</text>
        <dbReference type="Rhea" id="RHEA:12340"/>
        <dbReference type="Rhea" id="RHEA-COMP:9613"/>
        <dbReference type="Rhea" id="RHEA-COMP:9622"/>
        <dbReference type="Rhea" id="RHEA-COMP:12670"/>
        <dbReference type="Rhea" id="RHEA-COMP:12671"/>
        <dbReference type="ChEBI" id="CHEBI:15378"/>
        <dbReference type="ChEBI" id="CHEBI:65249"/>
        <dbReference type="ChEBI" id="CHEBI:78442"/>
        <dbReference type="ChEBI" id="CHEBI:78494"/>
        <dbReference type="ChEBI" id="CHEBI:133043"/>
        <dbReference type="EC" id="2.3.2.6"/>
    </reaction>
</comment>
<proteinExistence type="inferred from homology"/>
<evidence type="ECO:0000256" key="12">
    <source>
        <dbReference type="ARBA" id="ARBA00077136"/>
    </source>
</evidence>
<dbReference type="OrthoDB" id="5291081at2"/>
<evidence type="ECO:0000256" key="1">
    <source>
        <dbReference type="ARBA" id="ARBA00004496"/>
    </source>
</evidence>
<dbReference type="PANTHER" id="PTHR30098">
    <property type="entry name" value="LEUCYL/PHENYLALANYL-TRNA--PROTEIN TRANSFERASE"/>
    <property type="match status" value="1"/>
</dbReference>
<dbReference type="EMBL" id="LWSA01000147">
    <property type="protein sequence ID" value="OCX72238.1"/>
    <property type="molecule type" value="Genomic_DNA"/>
</dbReference>
<dbReference type="InterPro" id="IPR004616">
    <property type="entry name" value="Leu/Phe-tRNA_Trfase"/>
</dbReference>
<evidence type="ECO:0000256" key="9">
    <source>
        <dbReference type="ARBA" id="ARBA00061535"/>
    </source>
</evidence>
<dbReference type="InterPro" id="IPR042203">
    <property type="entry name" value="Leu/Phe-tRNA_Trfase_C"/>
</dbReference>
<evidence type="ECO:0000256" key="4">
    <source>
        <dbReference type="ARBA" id="ARBA00023315"/>
    </source>
</evidence>
<name>A0A1C2JKD2_ACITH</name>
<accession>A0A1C2JKD2</accession>
<evidence type="ECO:0000256" key="8">
    <source>
        <dbReference type="ARBA" id="ARBA00054043"/>
    </source>
</evidence>
<comment type="caution">
    <text evidence="16">The sequence shown here is derived from an EMBL/GenBank/DDBJ whole genome shotgun (WGS) entry which is preliminary data.</text>
</comment>
<dbReference type="NCBIfam" id="TIGR00667">
    <property type="entry name" value="aat"/>
    <property type="match status" value="1"/>
</dbReference>
<dbReference type="AlphaFoldDB" id="A0A1C2JKD2"/>
<dbReference type="Pfam" id="PF03588">
    <property type="entry name" value="Leu_Phe_trans"/>
    <property type="match status" value="1"/>
</dbReference>
<dbReference type="eggNOG" id="COG2360">
    <property type="taxonomic scope" value="Bacteria"/>
</dbReference>
<dbReference type="GO" id="GO:0008914">
    <property type="term" value="F:leucyl-tRNA--protein transferase activity"/>
    <property type="evidence" value="ECO:0007669"/>
    <property type="project" value="UniProtKB-UniRule"/>
</dbReference>
<keyword evidence="2 15" id="KW-0963">Cytoplasm</keyword>
<dbReference type="EMBL" id="LWRY01000019">
    <property type="protein sequence ID" value="OCX75256.1"/>
    <property type="molecule type" value="Genomic_DNA"/>
</dbReference>
<evidence type="ECO:0000256" key="3">
    <source>
        <dbReference type="ARBA" id="ARBA00022679"/>
    </source>
</evidence>
<dbReference type="FunFam" id="3.30.70.3550:FF:000001">
    <property type="entry name" value="Leucyl/phenylalanyl-tRNA--protein transferase"/>
    <property type="match status" value="1"/>
</dbReference>
<evidence type="ECO:0000313" key="18">
    <source>
        <dbReference type="Proteomes" id="UP000094893"/>
    </source>
</evidence>
<comment type="catalytic activity">
    <reaction evidence="5 15">
        <text>L-phenylalanyl-tRNA(Phe) + an N-terminal L-alpha-aminoacyl-[protein] = an N-terminal L-phenylalanyl-L-alpha-aminoacyl-[protein] + tRNA(Phe)</text>
        <dbReference type="Rhea" id="RHEA:43632"/>
        <dbReference type="Rhea" id="RHEA-COMP:9668"/>
        <dbReference type="Rhea" id="RHEA-COMP:9699"/>
        <dbReference type="Rhea" id="RHEA-COMP:10636"/>
        <dbReference type="Rhea" id="RHEA-COMP:10637"/>
        <dbReference type="ChEBI" id="CHEBI:78442"/>
        <dbReference type="ChEBI" id="CHEBI:78531"/>
        <dbReference type="ChEBI" id="CHEBI:78597"/>
        <dbReference type="ChEBI" id="CHEBI:83561"/>
        <dbReference type="EC" id="2.3.2.6"/>
    </reaction>
</comment>
<evidence type="ECO:0000256" key="11">
    <source>
        <dbReference type="ARBA" id="ARBA00074372"/>
    </source>
</evidence>
<dbReference type="GeneID" id="60694754"/>
<gene>
    <name evidence="15" type="primary">aat</name>
    <name evidence="17" type="ORF">A6M23_03270</name>
    <name evidence="16" type="ORF">A6P07_10245</name>
</gene>
<evidence type="ECO:0000313" key="16">
    <source>
        <dbReference type="EMBL" id="OCX72238.1"/>
    </source>
</evidence>
<evidence type="ECO:0000256" key="10">
    <source>
        <dbReference type="ARBA" id="ARBA00066767"/>
    </source>
</evidence>
<dbReference type="SUPFAM" id="SSF55729">
    <property type="entry name" value="Acyl-CoA N-acyltransferases (Nat)"/>
    <property type="match status" value="1"/>
</dbReference>
<dbReference type="RefSeq" id="WP_024893369.1">
    <property type="nucleotide sequence ID" value="NZ_JAAOMO010000156.1"/>
</dbReference>
<evidence type="ECO:0000256" key="15">
    <source>
        <dbReference type="HAMAP-Rule" id="MF_00688"/>
    </source>
</evidence>
<dbReference type="Gene3D" id="3.30.70.3550">
    <property type="entry name" value="Leucyl/phenylalanyl-tRNA-protein transferase, N-terminal domain"/>
    <property type="match status" value="1"/>
</dbReference>
<dbReference type="PANTHER" id="PTHR30098:SF2">
    <property type="entry name" value="LEUCYL_PHENYLALANYL-TRNA--PROTEIN TRANSFERASE"/>
    <property type="match status" value="1"/>
</dbReference>
<evidence type="ECO:0000256" key="14">
    <source>
        <dbReference type="ARBA" id="ARBA00083640"/>
    </source>
</evidence>
<dbReference type="Proteomes" id="UP000094893">
    <property type="component" value="Unassembled WGS sequence"/>
</dbReference>
<sequence length="241" mass="27005">MRPERVKPVLLSSQNASVIFPDPEQADSNLIAVGGDLSRKRILQAYAQGIFPWFGEEDPILWWSPDPRGVLEPRAIHISRSLLKNAKVASWQVVLDQDFAAVMDECAAPRSGQGGTWITAEMRNAYLDLFAAGMAHCVEIFQHGQRVGGLYGVESGAVFFGESMFSRVPDASKIALVWLARHLTHWGFGLIDTQFLTPHLQSMGASEIPRAEFLQLLTRLKAQATQGAWQEFLPWEQIFWR</sequence>
<dbReference type="STRING" id="930.GCA_002079865_02446"/>
<organism evidence="16 18">
    <name type="scientific">Acidithiobacillus thiooxidans</name>
    <name type="common">Thiobacillus thiooxidans</name>
    <dbReference type="NCBI Taxonomy" id="930"/>
    <lineage>
        <taxon>Bacteria</taxon>
        <taxon>Pseudomonadati</taxon>
        <taxon>Pseudomonadota</taxon>
        <taxon>Acidithiobacillia</taxon>
        <taxon>Acidithiobacillales</taxon>
        <taxon>Acidithiobacillaceae</taxon>
        <taxon>Acidithiobacillus</taxon>
    </lineage>
</organism>
<evidence type="ECO:0000256" key="7">
    <source>
        <dbReference type="ARBA" id="ARBA00051538"/>
    </source>
</evidence>
<evidence type="ECO:0000313" key="17">
    <source>
        <dbReference type="EMBL" id="OCX75256.1"/>
    </source>
</evidence>
<dbReference type="InterPro" id="IPR016181">
    <property type="entry name" value="Acyl_CoA_acyltransferase"/>
</dbReference>
<dbReference type="HAMAP" id="MF_00688">
    <property type="entry name" value="Leu_Phe_trans"/>
    <property type="match status" value="1"/>
</dbReference>
<keyword evidence="19" id="KW-1185">Reference proteome</keyword>
<evidence type="ECO:0000256" key="13">
    <source>
        <dbReference type="ARBA" id="ARBA00077165"/>
    </source>
</evidence>
<dbReference type="GO" id="GO:0030163">
    <property type="term" value="P:protein catabolic process"/>
    <property type="evidence" value="ECO:0007669"/>
    <property type="project" value="UniProtKB-UniRule"/>
</dbReference>
<comment type="function">
    <text evidence="8 15">Functions in the N-end rule pathway of protein degradation where it conjugates Leu, Phe and, less efficiently, Met from aminoacyl-tRNAs to the N-termini of proteins containing an N-terminal arginine or lysine.</text>
</comment>
<keyword evidence="3 15" id="KW-0808">Transferase</keyword>
<comment type="subcellular location">
    <subcellularLocation>
        <location evidence="1 15">Cytoplasm</location>
    </subcellularLocation>
</comment>
<protein>
    <recommendedName>
        <fullName evidence="11 15">Leucyl/phenylalanyl-tRNA--protein transferase</fullName>
        <ecNumber evidence="10 15">2.3.2.6</ecNumber>
    </recommendedName>
    <alternativeName>
        <fullName evidence="12 15">L/F-transferase</fullName>
    </alternativeName>
    <alternativeName>
        <fullName evidence="13 15">Leucyltransferase</fullName>
    </alternativeName>
    <alternativeName>
        <fullName evidence="14 15">Phenyalanyltransferase</fullName>
    </alternativeName>
</protein>
<evidence type="ECO:0000256" key="5">
    <source>
        <dbReference type="ARBA" id="ARBA00050607"/>
    </source>
</evidence>